<dbReference type="RefSeq" id="XP_041166254.1">
    <property type="nucleotide sequence ID" value="XM_041305734.1"/>
</dbReference>
<feature type="compositionally biased region" description="Acidic residues" evidence="1">
    <location>
        <begin position="13"/>
        <end position="27"/>
    </location>
</feature>
<accession>A0A9P7DVF8</accession>
<feature type="compositionally biased region" description="Pro residues" evidence="1">
    <location>
        <begin position="1"/>
        <end position="10"/>
    </location>
</feature>
<organism evidence="2 3">
    <name type="scientific">Suillus plorans</name>
    <dbReference type="NCBI Taxonomy" id="116603"/>
    <lineage>
        <taxon>Eukaryota</taxon>
        <taxon>Fungi</taxon>
        <taxon>Dikarya</taxon>
        <taxon>Basidiomycota</taxon>
        <taxon>Agaricomycotina</taxon>
        <taxon>Agaricomycetes</taxon>
        <taxon>Agaricomycetidae</taxon>
        <taxon>Boletales</taxon>
        <taxon>Suillineae</taxon>
        <taxon>Suillaceae</taxon>
        <taxon>Suillus</taxon>
    </lineage>
</organism>
<protein>
    <submittedName>
        <fullName evidence="2">Uncharacterized protein</fullName>
    </submittedName>
</protein>
<proteinExistence type="predicted"/>
<dbReference type="GeneID" id="64599498"/>
<reference evidence="2" key="1">
    <citation type="journal article" date="2020" name="New Phytol.">
        <title>Comparative genomics reveals dynamic genome evolution in host specialist ectomycorrhizal fungi.</title>
        <authorList>
            <person name="Lofgren L.A."/>
            <person name="Nguyen N.H."/>
            <person name="Vilgalys R."/>
            <person name="Ruytinx J."/>
            <person name="Liao H.L."/>
            <person name="Branco S."/>
            <person name="Kuo A."/>
            <person name="LaButti K."/>
            <person name="Lipzen A."/>
            <person name="Andreopoulos W."/>
            <person name="Pangilinan J."/>
            <person name="Riley R."/>
            <person name="Hundley H."/>
            <person name="Na H."/>
            <person name="Barry K."/>
            <person name="Grigoriev I.V."/>
            <person name="Stajich J.E."/>
            <person name="Kennedy P.G."/>
        </authorList>
    </citation>
    <scope>NUCLEOTIDE SEQUENCE</scope>
    <source>
        <strain evidence="2">S12</strain>
    </source>
</reference>
<dbReference type="AlphaFoldDB" id="A0A9P7DVF8"/>
<gene>
    <name evidence="2" type="ORF">HD556DRAFT_1437643</name>
</gene>
<dbReference type="OrthoDB" id="2690297at2759"/>
<evidence type="ECO:0000313" key="2">
    <source>
        <dbReference type="EMBL" id="KAG1803908.1"/>
    </source>
</evidence>
<evidence type="ECO:0000313" key="3">
    <source>
        <dbReference type="Proteomes" id="UP000719766"/>
    </source>
</evidence>
<feature type="region of interest" description="Disordered" evidence="1">
    <location>
        <begin position="1"/>
        <end position="31"/>
    </location>
</feature>
<sequence>MSAPRPPRSPIPDESEYFDSEDSDEDMTPTSNFEAAGRWINQGLKFLDQRPLPNDLHQLCIGVTTVPANILTRLLPSDNISVTDLIKFRLPKIGQWPFSEKIMFQEDPPRGKLFIRSEIPPEPYIEELRKKFGQAMLDGKISMRDPRTPDARLPLWVIEFWWALHCAYNSRREWSEGMDWIREKQEGGHHHRVFRDVKQQLAILPWNKSLNGPAAAIGRTTKQLLQFLFDDEWLSGSLVDMMAAYLVSQLSMK</sequence>
<name>A0A9P7DVF8_9AGAM</name>
<keyword evidence="3" id="KW-1185">Reference proteome</keyword>
<comment type="caution">
    <text evidence="2">The sequence shown here is derived from an EMBL/GenBank/DDBJ whole genome shotgun (WGS) entry which is preliminary data.</text>
</comment>
<dbReference type="EMBL" id="JABBWE010000004">
    <property type="protein sequence ID" value="KAG1803908.1"/>
    <property type="molecule type" value="Genomic_DNA"/>
</dbReference>
<evidence type="ECO:0000256" key="1">
    <source>
        <dbReference type="SAM" id="MobiDB-lite"/>
    </source>
</evidence>
<dbReference type="Proteomes" id="UP000719766">
    <property type="component" value="Unassembled WGS sequence"/>
</dbReference>